<evidence type="ECO:0000313" key="5">
    <source>
        <dbReference type="Proteomes" id="UP000680638"/>
    </source>
</evidence>
<feature type="transmembrane region" description="Helical" evidence="2">
    <location>
        <begin position="14"/>
        <end position="36"/>
    </location>
</feature>
<reference evidence="4 5" key="1">
    <citation type="submission" date="2021-03" db="EMBL/GenBank/DDBJ databases">
        <title>Antimicrobial resistance genes in bacteria isolated from Japanese honey, and their potential for conferring macrolide and lincosamide resistance in the American foulbrood pathogen Paenibacillus larvae.</title>
        <authorList>
            <person name="Okamoto M."/>
            <person name="Kumagai M."/>
            <person name="Kanamori H."/>
            <person name="Takamatsu D."/>
        </authorList>
    </citation>
    <scope>NUCLEOTIDE SEQUENCE [LARGE SCALE GENOMIC DNA]</scope>
    <source>
        <strain evidence="4 5">J21TS3</strain>
    </source>
</reference>
<keyword evidence="2" id="KW-0472">Membrane</keyword>
<accession>A0ABQ4M161</accession>
<comment type="caution">
    <text evidence="4">The sequence shown here is derived from an EMBL/GenBank/DDBJ whole genome shotgun (WGS) entry which is preliminary data.</text>
</comment>
<keyword evidence="2" id="KW-1133">Transmembrane helix</keyword>
<dbReference type="EMBL" id="BORW01000028">
    <property type="protein sequence ID" value="GIO69244.1"/>
    <property type="molecule type" value="Genomic_DNA"/>
</dbReference>
<evidence type="ECO:0000259" key="3">
    <source>
        <dbReference type="Pfam" id="PF22819"/>
    </source>
</evidence>
<dbReference type="Proteomes" id="UP000680638">
    <property type="component" value="Unassembled WGS sequence"/>
</dbReference>
<dbReference type="InterPro" id="IPR054528">
    <property type="entry name" value="TcaA_5th"/>
</dbReference>
<name>A0ABQ4M161_9BACL</name>
<gene>
    <name evidence="4" type="ORF">J21TS3_40650</name>
</gene>
<proteinExistence type="predicted"/>
<keyword evidence="5" id="KW-1185">Reference proteome</keyword>
<dbReference type="Pfam" id="PF22819">
    <property type="entry name" value="TcaA_5th"/>
    <property type="match status" value="1"/>
</dbReference>
<keyword evidence="1" id="KW-0175">Coiled coil</keyword>
<feature type="coiled-coil region" evidence="1">
    <location>
        <begin position="261"/>
        <end position="298"/>
    </location>
</feature>
<evidence type="ECO:0000256" key="2">
    <source>
        <dbReference type="SAM" id="Phobius"/>
    </source>
</evidence>
<sequence length="460" mass="52155">MDELTVAPPKKRKLWIWIPISVLCICVLGAIGLFSYQKYESYSVARDYEEQFSALQQKAKTFADKINSTPDESLSFPELVDYYQKLKKENTFEDQLKDLNNNPKYASVKNKMSADALMMTKASNELNQILGDIDNIQVLLQKNAVLDDDIQVLETSTTTTIGDYDSKVSDLIGQNSQIRDELAGTLVHNYLKNAHNRFLEAITYRGKYLTESRAANDAYVAAIEAGEESERQSRLAQQYIKEGNNSFYFSSAYYNLSDEAYQNASDNNEIVKEKLQQHESHRREAARMLEKYQQLINLTGTPQSEVLVNGATNPNPPNSAVSAAKKDVQVSGDHPAEHIPDITIKAAMVGYLNSAVRATSNYDFSVMEPYLNPSGKAYKEAKDYLGYLQKKGIYEELISSEVTSIQRLSEDRFKAYTRETYNIYYNDGSMKTKSFKSQFILVHTDQGVQVDELLRTDQIK</sequence>
<organism evidence="4 5">
    <name type="scientific">Paenibacillus cookii</name>
    <dbReference type="NCBI Taxonomy" id="157839"/>
    <lineage>
        <taxon>Bacteria</taxon>
        <taxon>Bacillati</taxon>
        <taxon>Bacillota</taxon>
        <taxon>Bacilli</taxon>
        <taxon>Bacillales</taxon>
        <taxon>Paenibacillaceae</taxon>
        <taxon>Paenibacillus</taxon>
    </lineage>
</organism>
<evidence type="ECO:0000313" key="4">
    <source>
        <dbReference type="EMBL" id="GIO69244.1"/>
    </source>
</evidence>
<protein>
    <recommendedName>
        <fullName evidence="3">TcaA protein NTF2-like domain-containing protein</fullName>
    </recommendedName>
</protein>
<evidence type="ECO:0000256" key="1">
    <source>
        <dbReference type="SAM" id="Coils"/>
    </source>
</evidence>
<feature type="domain" description="TcaA protein NTF2-like" evidence="3">
    <location>
        <begin position="344"/>
        <end position="453"/>
    </location>
</feature>
<keyword evidence="2" id="KW-0812">Transmembrane</keyword>